<evidence type="ECO:0000256" key="7">
    <source>
        <dbReference type="ARBA" id="ARBA00022989"/>
    </source>
</evidence>
<dbReference type="PANTHER" id="PTHR30413:SF8">
    <property type="entry name" value="TRANSPORT PERMEASE PROTEIN"/>
    <property type="match status" value="1"/>
</dbReference>
<evidence type="ECO:0000256" key="2">
    <source>
        <dbReference type="ARBA" id="ARBA00007783"/>
    </source>
</evidence>
<dbReference type="InterPro" id="IPR000412">
    <property type="entry name" value="ABC_2_transport"/>
</dbReference>
<keyword evidence="9" id="KW-0046">Antibiotic resistance</keyword>
<evidence type="ECO:0000256" key="4">
    <source>
        <dbReference type="ARBA" id="ARBA00022475"/>
    </source>
</evidence>
<dbReference type="GO" id="GO:0140359">
    <property type="term" value="F:ABC-type transporter activity"/>
    <property type="evidence" value="ECO:0007669"/>
    <property type="project" value="InterPro"/>
</dbReference>
<feature type="transmembrane region" description="Helical" evidence="10">
    <location>
        <begin position="52"/>
        <end position="75"/>
    </location>
</feature>
<evidence type="ECO:0000256" key="5">
    <source>
        <dbReference type="ARBA" id="ARBA00022519"/>
    </source>
</evidence>
<evidence type="ECO:0000256" key="6">
    <source>
        <dbReference type="ARBA" id="ARBA00022692"/>
    </source>
</evidence>
<keyword evidence="4 10" id="KW-1003">Cell membrane</keyword>
<keyword evidence="8 10" id="KW-0472">Membrane</keyword>
<evidence type="ECO:0000256" key="3">
    <source>
        <dbReference type="ARBA" id="ARBA00022448"/>
    </source>
</evidence>
<sequence length="282" mass="32034">MSLAEMAAARGLHRVGARPPLWSYLKQTWQRRDFAIAMARFKIRSHNERNRLGMLWVVLQPSLNALVYGVIFGVLQGGRRPEKFLEFVVIGVFLFQFFTSSMNSGAKSITGNRALVQSLAFPRLTLPLSVVIEQALTLVPTLGVMVGVLLVRGTWPSWEWLLLVPLLCLYALFTTGVALIGARLTVHIRDLTQLLPFVSRVLFYTSGVLFQPDRILQNYPSVLALYDWHPLHEVLSIARGLLLPTADYNPMYWAYFAVWSVVVFVFGLIFFWVAEERYGRAD</sequence>
<dbReference type="RefSeq" id="WP_156609295.1">
    <property type="nucleotide sequence ID" value="NZ_WPCU01000005.1"/>
</dbReference>
<dbReference type="AlphaFoldDB" id="A0A6A9UVP4"/>
<keyword evidence="3 10" id="KW-0813">Transport</keyword>
<comment type="caution">
    <text evidence="12">The sequence shown here is derived from an EMBL/GenBank/DDBJ whole genome shotgun (WGS) entry which is preliminary data.</text>
</comment>
<evidence type="ECO:0000256" key="9">
    <source>
        <dbReference type="ARBA" id="ARBA00023251"/>
    </source>
</evidence>
<accession>A0A6A9UVP4</accession>
<keyword evidence="7 10" id="KW-1133">Transmembrane helix</keyword>
<evidence type="ECO:0000256" key="8">
    <source>
        <dbReference type="ARBA" id="ARBA00023136"/>
    </source>
</evidence>
<dbReference type="PROSITE" id="PS51012">
    <property type="entry name" value="ABC_TM2"/>
    <property type="match status" value="1"/>
</dbReference>
<dbReference type="PANTHER" id="PTHR30413">
    <property type="entry name" value="INNER MEMBRANE TRANSPORT PERMEASE"/>
    <property type="match status" value="1"/>
</dbReference>
<dbReference type="EMBL" id="WPCU01000005">
    <property type="protein sequence ID" value="MVA75755.1"/>
    <property type="molecule type" value="Genomic_DNA"/>
</dbReference>
<dbReference type="GO" id="GO:0046677">
    <property type="term" value="P:response to antibiotic"/>
    <property type="evidence" value="ECO:0007669"/>
    <property type="project" value="UniProtKB-KW"/>
</dbReference>
<comment type="caution">
    <text evidence="10">Lacks conserved residue(s) required for the propagation of feature annotation.</text>
</comment>
<dbReference type="InterPro" id="IPR047817">
    <property type="entry name" value="ABC2_TM_bact-type"/>
</dbReference>
<dbReference type="InterPro" id="IPR013525">
    <property type="entry name" value="ABC2_TM"/>
</dbReference>
<evidence type="ECO:0000256" key="10">
    <source>
        <dbReference type="RuleBase" id="RU361157"/>
    </source>
</evidence>
<feature type="transmembrane region" description="Helical" evidence="10">
    <location>
        <begin position="87"/>
        <end position="106"/>
    </location>
</feature>
<feature type="transmembrane region" description="Helical" evidence="10">
    <location>
        <begin position="252"/>
        <end position="274"/>
    </location>
</feature>
<dbReference type="PRINTS" id="PR00164">
    <property type="entry name" value="ABC2TRNSPORT"/>
</dbReference>
<comment type="subcellular location">
    <subcellularLocation>
        <location evidence="1">Cell inner membrane</location>
        <topology evidence="1">Multi-pass membrane protein</topology>
    </subcellularLocation>
    <subcellularLocation>
        <location evidence="10">Cell membrane</location>
        <topology evidence="10">Multi-pass membrane protein</topology>
    </subcellularLocation>
</comment>
<comment type="similarity">
    <text evidence="2 10">Belongs to the ABC-2 integral membrane protein family.</text>
</comment>
<feature type="transmembrane region" description="Helical" evidence="10">
    <location>
        <begin position="162"/>
        <end position="182"/>
    </location>
</feature>
<organism evidence="12 13">
    <name type="scientific">Auraticoccus cholistanensis</name>
    <dbReference type="NCBI Taxonomy" id="2656650"/>
    <lineage>
        <taxon>Bacteria</taxon>
        <taxon>Bacillati</taxon>
        <taxon>Actinomycetota</taxon>
        <taxon>Actinomycetes</taxon>
        <taxon>Propionibacteriales</taxon>
        <taxon>Propionibacteriaceae</taxon>
        <taxon>Auraticoccus</taxon>
    </lineage>
</organism>
<name>A0A6A9UVP4_9ACTN</name>
<feature type="transmembrane region" description="Helical" evidence="10">
    <location>
        <begin position="126"/>
        <end position="150"/>
    </location>
</feature>
<evidence type="ECO:0000256" key="1">
    <source>
        <dbReference type="ARBA" id="ARBA00004429"/>
    </source>
</evidence>
<dbReference type="GO" id="GO:0015920">
    <property type="term" value="P:lipopolysaccharide transport"/>
    <property type="evidence" value="ECO:0007669"/>
    <property type="project" value="TreeGrafter"/>
</dbReference>
<keyword evidence="5" id="KW-0997">Cell inner membrane</keyword>
<dbReference type="Pfam" id="PF01061">
    <property type="entry name" value="ABC2_membrane"/>
    <property type="match status" value="1"/>
</dbReference>
<feature type="domain" description="ABC transmembrane type-2" evidence="11">
    <location>
        <begin position="52"/>
        <end position="281"/>
    </location>
</feature>
<protein>
    <recommendedName>
        <fullName evidence="10">Transport permease protein</fullName>
    </recommendedName>
</protein>
<evidence type="ECO:0000313" key="13">
    <source>
        <dbReference type="Proteomes" id="UP000435304"/>
    </source>
</evidence>
<keyword evidence="13" id="KW-1185">Reference proteome</keyword>
<dbReference type="Proteomes" id="UP000435304">
    <property type="component" value="Unassembled WGS sequence"/>
</dbReference>
<evidence type="ECO:0000259" key="11">
    <source>
        <dbReference type="PROSITE" id="PS51012"/>
    </source>
</evidence>
<keyword evidence="6 10" id="KW-0812">Transmembrane</keyword>
<dbReference type="GO" id="GO:0043190">
    <property type="term" value="C:ATP-binding cassette (ABC) transporter complex"/>
    <property type="evidence" value="ECO:0007669"/>
    <property type="project" value="InterPro"/>
</dbReference>
<reference evidence="12 13" key="1">
    <citation type="submission" date="2019-12" db="EMBL/GenBank/DDBJ databases">
        <title>Auraticoccus cholistani sp. nov., an actinomycete isolated from soil of Cholistan desert.</title>
        <authorList>
            <person name="Cheema M.T."/>
        </authorList>
    </citation>
    <scope>NUCLEOTIDE SEQUENCE [LARGE SCALE GENOMIC DNA]</scope>
    <source>
        <strain evidence="12 13">F435</strain>
    </source>
</reference>
<gene>
    <name evidence="12" type="ORF">GC722_06910</name>
</gene>
<proteinExistence type="inferred from homology"/>
<evidence type="ECO:0000313" key="12">
    <source>
        <dbReference type="EMBL" id="MVA75755.1"/>
    </source>
</evidence>